<accession>A0A8S1CFF1</accession>
<keyword evidence="7" id="KW-0325">Glycoprotein</keyword>
<evidence type="ECO:0008006" key="12">
    <source>
        <dbReference type="Google" id="ProtNLM"/>
    </source>
</evidence>
<comment type="caution">
    <text evidence="10">The sequence shown here is derived from an EMBL/GenBank/DDBJ whole genome shotgun (WGS) entry which is preliminary data.</text>
</comment>
<comment type="subcellular location">
    <subcellularLocation>
        <location evidence="1">Cell membrane</location>
        <topology evidence="1">Lipid-anchor</topology>
        <topology evidence="1">GPI-anchor</topology>
    </subcellularLocation>
</comment>
<evidence type="ECO:0000256" key="6">
    <source>
        <dbReference type="ARBA" id="ARBA00023157"/>
    </source>
</evidence>
<dbReference type="SUPFAM" id="SSF57302">
    <property type="entry name" value="Snake toxin-like"/>
    <property type="match status" value="1"/>
</dbReference>
<dbReference type="GO" id="GO:0098552">
    <property type="term" value="C:side of membrane"/>
    <property type="evidence" value="ECO:0007669"/>
    <property type="project" value="UniProtKB-KW"/>
</dbReference>
<dbReference type="GO" id="GO:0030548">
    <property type="term" value="F:acetylcholine receptor regulator activity"/>
    <property type="evidence" value="ECO:0007669"/>
    <property type="project" value="InterPro"/>
</dbReference>
<proteinExistence type="predicted"/>
<evidence type="ECO:0000256" key="2">
    <source>
        <dbReference type="ARBA" id="ARBA00022475"/>
    </source>
</evidence>
<evidence type="ECO:0000256" key="5">
    <source>
        <dbReference type="ARBA" id="ARBA00023136"/>
    </source>
</evidence>
<keyword evidence="6" id="KW-1015">Disulfide bond</keyword>
<feature type="signal peptide" evidence="9">
    <location>
        <begin position="1"/>
        <end position="29"/>
    </location>
</feature>
<name>A0A8S1CFF1_9INSE</name>
<keyword evidence="2" id="KW-1003">Cell membrane</keyword>
<keyword evidence="3" id="KW-0336">GPI-anchor</keyword>
<evidence type="ECO:0000256" key="7">
    <source>
        <dbReference type="ARBA" id="ARBA00023180"/>
    </source>
</evidence>
<keyword evidence="5" id="KW-0472">Membrane</keyword>
<evidence type="ECO:0000313" key="10">
    <source>
        <dbReference type="EMBL" id="CAB3369035.1"/>
    </source>
</evidence>
<dbReference type="Proteomes" id="UP000494165">
    <property type="component" value="Unassembled WGS sequence"/>
</dbReference>
<protein>
    <recommendedName>
        <fullName evidence="12">UPAR/Ly6 domain-containing protein</fullName>
    </recommendedName>
</protein>
<gene>
    <name evidence="10" type="ORF">CLODIP_2_CD02535</name>
</gene>
<dbReference type="OrthoDB" id="6149028at2759"/>
<evidence type="ECO:0000256" key="8">
    <source>
        <dbReference type="ARBA" id="ARBA00023288"/>
    </source>
</evidence>
<dbReference type="GO" id="GO:0005886">
    <property type="term" value="C:plasma membrane"/>
    <property type="evidence" value="ECO:0007669"/>
    <property type="project" value="UniProtKB-SubCell"/>
</dbReference>
<evidence type="ECO:0000256" key="3">
    <source>
        <dbReference type="ARBA" id="ARBA00022622"/>
    </source>
</evidence>
<dbReference type="Pfam" id="PF16975">
    <property type="entry name" value="UPAR_LY6_2"/>
    <property type="match status" value="1"/>
</dbReference>
<organism evidence="10 11">
    <name type="scientific">Cloeon dipterum</name>
    <dbReference type="NCBI Taxonomy" id="197152"/>
    <lineage>
        <taxon>Eukaryota</taxon>
        <taxon>Metazoa</taxon>
        <taxon>Ecdysozoa</taxon>
        <taxon>Arthropoda</taxon>
        <taxon>Hexapoda</taxon>
        <taxon>Insecta</taxon>
        <taxon>Pterygota</taxon>
        <taxon>Palaeoptera</taxon>
        <taxon>Ephemeroptera</taxon>
        <taxon>Pisciforma</taxon>
        <taxon>Baetidae</taxon>
        <taxon>Cloeon</taxon>
    </lineage>
</organism>
<dbReference type="AlphaFoldDB" id="A0A8S1CFF1"/>
<keyword evidence="11" id="KW-1185">Reference proteome</keyword>
<dbReference type="PANTHER" id="PTHR31171:SF3">
    <property type="entry name" value="LY6_PLAUR DOMAIN-CONTAINING PROTEIN 6B"/>
    <property type="match status" value="1"/>
</dbReference>
<evidence type="ECO:0000256" key="1">
    <source>
        <dbReference type="ARBA" id="ARBA00004609"/>
    </source>
</evidence>
<evidence type="ECO:0000313" key="11">
    <source>
        <dbReference type="Proteomes" id="UP000494165"/>
    </source>
</evidence>
<evidence type="ECO:0000256" key="9">
    <source>
        <dbReference type="SAM" id="SignalP"/>
    </source>
</evidence>
<dbReference type="InterPro" id="IPR039457">
    <property type="entry name" value="LYPD6-like"/>
</dbReference>
<feature type="chain" id="PRO_5035887410" description="UPAR/Ly6 domain-containing protein" evidence="9">
    <location>
        <begin position="30"/>
        <end position="196"/>
    </location>
</feature>
<keyword evidence="8" id="KW-0449">Lipoprotein</keyword>
<dbReference type="PANTHER" id="PTHR31171">
    <property type="entry name" value="LY6/PLAUR DOMAIN-CONTAINING PROTEIN 6"/>
    <property type="match status" value="1"/>
</dbReference>
<sequence>MRPTLAQEAYSLFSLRVGLLLALLDSTSGVSTSSSSFADFTIPPQSNQTDGSGPYLAHQQQEKEPESVTCYTCVNVSDNLICNRFAIDRPCPSGEVFCHTLHIMDSHGGSVIVHKKCAGPKECSPATVGCLDIDSQRPWRLPSSSCCQISTRAQSALPQIKISACKTRRATAPSTLQTLVPTAPNLFRSNLPLKSV</sequence>
<dbReference type="InterPro" id="IPR045860">
    <property type="entry name" value="Snake_toxin-like_sf"/>
</dbReference>
<keyword evidence="4 9" id="KW-0732">Signal</keyword>
<evidence type="ECO:0000256" key="4">
    <source>
        <dbReference type="ARBA" id="ARBA00022729"/>
    </source>
</evidence>
<reference evidence="10 11" key="1">
    <citation type="submission" date="2020-04" db="EMBL/GenBank/DDBJ databases">
        <authorList>
            <person name="Alioto T."/>
            <person name="Alioto T."/>
            <person name="Gomez Garrido J."/>
        </authorList>
    </citation>
    <scope>NUCLEOTIDE SEQUENCE [LARGE SCALE GENOMIC DNA]</scope>
</reference>
<dbReference type="EMBL" id="CADEPI010000042">
    <property type="protein sequence ID" value="CAB3369035.1"/>
    <property type="molecule type" value="Genomic_DNA"/>
</dbReference>